<evidence type="ECO:0000313" key="3">
    <source>
        <dbReference type="Proteomes" id="UP001208935"/>
    </source>
</evidence>
<proteinExistence type="predicted"/>
<keyword evidence="3" id="KW-1185">Reference proteome</keyword>
<gene>
    <name evidence="2" type="ORF">D5039_07500</name>
</gene>
<feature type="signal peptide" evidence="1">
    <location>
        <begin position="1"/>
        <end position="23"/>
    </location>
</feature>
<evidence type="ECO:0008006" key="4">
    <source>
        <dbReference type="Google" id="ProtNLM"/>
    </source>
</evidence>
<keyword evidence="1" id="KW-0732">Signal</keyword>
<organism evidence="2 3">
    <name type="scientific">Verminephrobacter aporrectodeae subsp. tuberculatae</name>
    <dbReference type="NCBI Taxonomy" id="1110392"/>
    <lineage>
        <taxon>Bacteria</taxon>
        <taxon>Pseudomonadati</taxon>
        <taxon>Pseudomonadota</taxon>
        <taxon>Betaproteobacteria</taxon>
        <taxon>Burkholderiales</taxon>
        <taxon>Comamonadaceae</taxon>
        <taxon>Verminephrobacter</taxon>
    </lineage>
</organism>
<dbReference type="Proteomes" id="UP001208935">
    <property type="component" value="Unassembled WGS sequence"/>
</dbReference>
<comment type="caution">
    <text evidence="2">The sequence shown here is derived from an EMBL/GenBank/DDBJ whole genome shotgun (WGS) entry which is preliminary data.</text>
</comment>
<feature type="chain" id="PRO_5045957219" description="Lipoprotein" evidence="1">
    <location>
        <begin position="24"/>
        <end position="81"/>
    </location>
</feature>
<dbReference type="EMBL" id="QZCW01000001">
    <property type="protein sequence ID" value="MCW5321013.1"/>
    <property type="molecule type" value="Genomic_DNA"/>
</dbReference>
<name>A0ABT3KRT0_9BURK</name>
<dbReference type="PROSITE" id="PS51257">
    <property type="entry name" value="PROKAR_LIPOPROTEIN"/>
    <property type="match status" value="1"/>
</dbReference>
<evidence type="ECO:0000313" key="2">
    <source>
        <dbReference type="EMBL" id="MCW5321013.1"/>
    </source>
</evidence>
<protein>
    <recommendedName>
        <fullName evidence="4">Lipoprotein</fullName>
    </recommendedName>
</protein>
<evidence type="ECO:0000256" key="1">
    <source>
        <dbReference type="SAM" id="SignalP"/>
    </source>
</evidence>
<sequence length="81" mass="8440">MKRLPLAPLAPLALAAAALLGLGACGEKPQTGAGIRSDAPAYAGTGSPFMQPGWKAGDQAAWAAQLRARQQYGQNEYSRTR</sequence>
<accession>A0ABT3KRT0</accession>
<reference evidence="3" key="1">
    <citation type="submission" date="2023-07" db="EMBL/GenBank/DDBJ databases">
        <title>Verminephrobacter genomes.</title>
        <authorList>
            <person name="Lund M.B."/>
        </authorList>
    </citation>
    <scope>NUCLEOTIDE SEQUENCE [LARGE SCALE GENOMIC DNA]</scope>
    <source>
        <strain evidence="3">AtM5-05</strain>
    </source>
</reference>
<dbReference type="RefSeq" id="WP_265281634.1">
    <property type="nucleotide sequence ID" value="NZ_QZCW01000001.1"/>
</dbReference>